<organism evidence="1">
    <name type="scientific">Thermoanaerobaculum aquaticum</name>
    <dbReference type="NCBI Taxonomy" id="1312852"/>
    <lineage>
        <taxon>Bacteria</taxon>
        <taxon>Pseudomonadati</taxon>
        <taxon>Acidobacteriota</taxon>
        <taxon>Thermoanaerobaculia</taxon>
        <taxon>Thermoanaerobaculales</taxon>
        <taxon>Thermoanaerobaculaceae</taxon>
        <taxon>Thermoanaerobaculum</taxon>
    </lineage>
</organism>
<proteinExistence type="predicted"/>
<dbReference type="EMBL" id="DSMR01000001">
    <property type="protein sequence ID" value="HET46543.1"/>
    <property type="molecule type" value="Genomic_DNA"/>
</dbReference>
<protein>
    <recommendedName>
        <fullName evidence="2">Ribbon-helix-helix protein, CopG family</fullName>
    </recommendedName>
</protein>
<accession>A0A7C2NF63</accession>
<comment type="caution">
    <text evidence="1">The sequence shown here is derived from an EMBL/GenBank/DDBJ whole genome shotgun (WGS) entry which is preliminary data.</text>
</comment>
<reference evidence="1" key="1">
    <citation type="journal article" date="2020" name="mSystems">
        <title>Genome- and Community-Level Interaction Insights into Carbon Utilization and Element Cycling Functions of Hydrothermarchaeota in Hydrothermal Sediment.</title>
        <authorList>
            <person name="Zhou Z."/>
            <person name="Liu Y."/>
            <person name="Xu W."/>
            <person name="Pan J."/>
            <person name="Luo Z.H."/>
            <person name="Li M."/>
        </authorList>
    </citation>
    <scope>NUCLEOTIDE SEQUENCE [LARGE SCALE GENOMIC DNA]</scope>
    <source>
        <strain evidence="1">SpSt-299</strain>
    </source>
</reference>
<evidence type="ECO:0000313" key="1">
    <source>
        <dbReference type="EMBL" id="HET46543.1"/>
    </source>
</evidence>
<sequence length="75" mass="8707">MPAKNPRLSVVVEPRLARWLRYRARREGVPVSLVVRDLLRQAFEDEEELFWVREGEARLADFNPGEALGSDEVWG</sequence>
<name>A0A7C2NF63_9BACT</name>
<evidence type="ECO:0008006" key="2">
    <source>
        <dbReference type="Google" id="ProtNLM"/>
    </source>
</evidence>
<dbReference type="AlphaFoldDB" id="A0A7C2NF63"/>
<gene>
    <name evidence="1" type="ORF">ENQ31_00020</name>
</gene>